<comment type="caution">
    <text evidence="4">The sequence shown here is derived from an EMBL/GenBank/DDBJ whole genome shotgun (WGS) entry which is preliminary data.</text>
</comment>
<dbReference type="Gene3D" id="3.40.50.300">
    <property type="entry name" value="P-loop containing nucleotide triphosphate hydrolases"/>
    <property type="match status" value="1"/>
</dbReference>
<evidence type="ECO:0000259" key="2">
    <source>
        <dbReference type="Pfam" id="PF18128"/>
    </source>
</evidence>
<dbReference type="Pfam" id="PF18133">
    <property type="entry name" value="HydF_tetramer"/>
    <property type="match status" value="1"/>
</dbReference>
<dbReference type="NCBIfam" id="TIGR03918">
    <property type="entry name" value="GTP_HydF"/>
    <property type="match status" value="1"/>
</dbReference>
<dbReference type="InterPro" id="IPR027417">
    <property type="entry name" value="P-loop_NTPase"/>
</dbReference>
<protein>
    <submittedName>
        <fullName evidence="4">[FeFe] hydrogenase H-cluster maturation GTPase HydF</fullName>
    </submittedName>
</protein>
<dbReference type="GO" id="GO:0005525">
    <property type="term" value="F:GTP binding"/>
    <property type="evidence" value="ECO:0007669"/>
    <property type="project" value="InterPro"/>
</dbReference>
<dbReference type="Pfam" id="PF01926">
    <property type="entry name" value="MMR_HSR1"/>
    <property type="match status" value="1"/>
</dbReference>
<evidence type="ECO:0000313" key="4">
    <source>
        <dbReference type="EMBL" id="GFM32300.1"/>
    </source>
</evidence>
<evidence type="ECO:0000313" key="5">
    <source>
        <dbReference type="Proteomes" id="UP000503840"/>
    </source>
</evidence>
<name>A0A7J0BF14_9BACT</name>
<dbReference type="GO" id="GO:0005737">
    <property type="term" value="C:cytoplasm"/>
    <property type="evidence" value="ECO:0007669"/>
    <property type="project" value="TreeGrafter"/>
</dbReference>
<dbReference type="InterPro" id="IPR005225">
    <property type="entry name" value="Small_GTP-bd"/>
</dbReference>
<dbReference type="InterPro" id="IPR023873">
    <property type="entry name" value="FeFe-hyd_GTPase_HydF"/>
</dbReference>
<feature type="domain" description="Hydrogen maturase F tetramerization" evidence="3">
    <location>
        <begin position="290"/>
        <end position="406"/>
    </location>
</feature>
<dbReference type="InterPro" id="IPR040644">
    <property type="entry name" value="HydF_tetramer"/>
</dbReference>
<sequence length="409" mass="43779">MSEKAPRGVRMVITLVGRRNAGKSSLINALAGQDIAIVSDHPGTTTDPVAKHYELLPLGPVTFYDTAGLDDTGELGELRIKATRKVLYRTDVALMVASPAATGSGSTPDALGNEERDILATLREMGIPVIVIFNKTDAAAPSADDIAFCASEGLPHVLCSTATGEGVDAVKKALIDTAPPEFAEDPVLVGDLIGEGDTVLCVVPIDLAAPKGRLILPQVQVLRDVLDSDAIGLVVKERELEEALAALRSDPALVVTDSQVVLKVAGEVPEHVPMTTFSILFARYKGELHTMVQGARAIDYLKDGDRILMCEACSHHAVADDIGRVKIPRWISQYTGKKLEFITYAGHDFPQDLEGFALAVHCGGCMTNRAEMLRRIRECARRGVPITNYGVAISKVQGVLDRVVKPFGL</sequence>
<dbReference type="InterPro" id="IPR006073">
    <property type="entry name" value="GTP-bd"/>
</dbReference>
<dbReference type="PANTHER" id="PTHR42714:SF6">
    <property type="entry name" value="TRANSLATION INITIATION FACTOR IF-2"/>
    <property type="match status" value="1"/>
</dbReference>
<dbReference type="Proteomes" id="UP000503840">
    <property type="component" value="Unassembled WGS sequence"/>
</dbReference>
<dbReference type="AlphaFoldDB" id="A0A7J0BF14"/>
<dbReference type="Pfam" id="PF18128">
    <property type="entry name" value="HydF_dimer"/>
    <property type="match status" value="1"/>
</dbReference>
<evidence type="ECO:0000259" key="1">
    <source>
        <dbReference type="Pfam" id="PF01926"/>
    </source>
</evidence>
<dbReference type="Gene3D" id="3.40.50.11420">
    <property type="match status" value="1"/>
</dbReference>
<organism evidence="4 5">
    <name type="scientific">Desulfovibrio subterraneus</name>
    <dbReference type="NCBI Taxonomy" id="2718620"/>
    <lineage>
        <taxon>Bacteria</taxon>
        <taxon>Pseudomonadati</taxon>
        <taxon>Thermodesulfobacteriota</taxon>
        <taxon>Desulfovibrionia</taxon>
        <taxon>Desulfovibrionales</taxon>
        <taxon>Desulfovibrionaceae</taxon>
        <taxon>Desulfovibrio</taxon>
    </lineage>
</organism>
<dbReference type="InterPro" id="IPR041606">
    <property type="entry name" value="HydF_dimer"/>
</dbReference>
<dbReference type="CDD" id="cd00880">
    <property type="entry name" value="Era_like"/>
    <property type="match status" value="1"/>
</dbReference>
<accession>A0A7J0BF14</accession>
<dbReference type="RefSeq" id="WP_174404012.1">
    <property type="nucleotide sequence ID" value="NZ_BLVO01000005.1"/>
</dbReference>
<dbReference type="EMBL" id="BLVO01000005">
    <property type="protein sequence ID" value="GFM32300.1"/>
    <property type="molecule type" value="Genomic_DNA"/>
</dbReference>
<dbReference type="GO" id="GO:0030488">
    <property type="term" value="P:tRNA methylation"/>
    <property type="evidence" value="ECO:0007669"/>
    <property type="project" value="TreeGrafter"/>
</dbReference>
<feature type="domain" description="G" evidence="1">
    <location>
        <begin position="13"/>
        <end position="135"/>
    </location>
</feature>
<proteinExistence type="predicted"/>
<evidence type="ECO:0000259" key="3">
    <source>
        <dbReference type="Pfam" id="PF18133"/>
    </source>
</evidence>
<dbReference type="Gene3D" id="3.40.50.11410">
    <property type="match status" value="1"/>
</dbReference>
<dbReference type="NCBIfam" id="TIGR00231">
    <property type="entry name" value="small_GTP"/>
    <property type="match status" value="1"/>
</dbReference>
<keyword evidence="5" id="KW-1185">Reference proteome</keyword>
<dbReference type="GO" id="GO:0002098">
    <property type="term" value="P:tRNA wobble uridine modification"/>
    <property type="evidence" value="ECO:0007669"/>
    <property type="project" value="TreeGrafter"/>
</dbReference>
<dbReference type="PANTHER" id="PTHR42714">
    <property type="entry name" value="TRNA MODIFICATION GTPASE GTPBP3"/>
    <property type="match status" value="1"/>
</dbReference>
<dbReference type="SUPFAM" id="SSF52540">
    <property type="entry name" value="P-loop containing nucleoside triphosphate hydrolases"/>
    <property type="match status" value="1"/>
</dbReference>
<gene>
    <name evidence="4" type="primary">hydF</name>
    <name evidence="4" type="ORF">DSM101010T_06650</name>
</gene>
<feature type="domain" description="Hydrogen maturase F dimerization" evidence="2">
    <location>
        <begin position="188"/>
        <end position="286"/>
    </location>
</feature>
<reference evidence="4 5" key="1">
    <citation type="submission" date="2020-05" db="EMBL/GenBank/DDBJ databases">
        <title>Draft genome sequence of Desulfovibrio sp. strain HN2T.</title>
        <authorList>
            <person name="Ueno A."/>
            <person name="Tamazawa S."/>
            <person name="Tamamura S."/>
            <person name="Murakami T."/>
            <person name="Kiyama T."/>
            <person name="Inomata H."/>
            <person name="Amano Y."/>
            <person name="Miyakawa K."/>
            <person name="Tamaki H."/>
            <person name="Naganuma T."/>
            <person name="Kaneko K."/>
        </authorList>
    </citation>
    <scope>NUCLEOTIDE SEQUENCE [LARGE SCALE GENOMIC DNA]</scope>
    <source>
        <strain evidence="4 5">HN2</strain>
    </source>
</reference>